<feature type="domain" description="Tesmin/TSO1-like CXC" evidence="2">
    <location>
        <begin position="386"/>
        <end position="426"/>
    </location>
</feature>
<evidence type="ECO:0000259" key="2">
    <source>
        <dbReference type="SMART" id="SM01114"/>
    </source>
</evidence>
<sequence length="615" mass="66290">MDATRQSLGGGRDLEEEIGSVLHILDTSLMTPPSGSDLVTPEQVQRLPSQYQQQPKHEQRCKLVTLQENEDGAYPKLGEVIDLMESLDANGDGAIGMEQQEQQLYNTTDRNIVSAGLRLDEGKSHHIYNTLQGTQSTALSSNYLGNNSISPAGLLSGPSMSPATINWLQTLVPSTSTESLTGLVSPATLFSIGANSSSSGSALADAATSGCLNRVPSCDTIDWKAYNESRSDKSQKEPAKWRVIPQHGPHADLEASFSGSTVASHKLPTGCDVTPDSSEQQQKRLAAKNMADENNKRKALLSPEYVQYGNPVSMVTSSKSRDPLCSVKAEKKLVHVTTKVLEPSGRRPFKRSLHQTTLPIAKLGSAQLQQDVMAASTGALCADKTDDIVRCKCTGKCRNARCACVKVGVVCGARCKCVGCANPFVPMVREGIDTQVVVHDICLMQCMSKVKDMQELLDSTVSYKCCDGGSGVVQVKHTVEKGFACPHCGAHFTYSWCNNRLCADAKKPRRHCGKCRRCGDHRNQHCDLCKHCYFAGVANSFRCSCQSSVSSSRKARTVPNPVGTVTGSIPNEEDGDTQSSPQPFGAVDLAVDSFTKPDDDSSTKPEEADTSCKMQ</sequence>
<dbReference type="AlphaFoldDB" id="A0AAV1UXP5"/>
<gene>
    <name evidence="3" type="ORF">PM001_LOCUS23039</name>
</gene>
<reference evidence="3" key="1">
    <citation type="submission" date="2024-01" db="EMBL/GenBank/DDBJ databases">
        <authorList>
            <person name="Webb A."/>
        </authorList>
    </citation>
    <scope>NUCLEOTIDE SEQUENCE</scope>
    <source>
        <strain evidence="3">Pm1</strain>
    </source>
</reference>
<comment type="caution">
    <text evidence="3">The sequence shown here is derived from an EMBL/GenBank/DDBJ whole genome shotgun (WGS) entry which is preliminary data.</text>
</comment>
<evidence type="ECO:0000313" key="3">
    <source>
        <dbReference type="EMBL" id="CAK7937889.1"/>
    </source>
</evidence>
<evidence type="ECO:0000313" key="4">
    <source>
        <dbReference type="Proteomes" id="UP001162060"/>
    </source>
</evidence>
<feature type="region of interest" description="Disordered" evidence="1">
    <location>
        <begin position="554"/>
        <end position="615"/>
    </location>
</feature>
<protein>
    <recommendedName>
        <fullName evidence="2">Tesmin/TSO1-like CXC domain-containing protein</fullName>
    </recommendedName>
</protein>
<name>A0AAV1UXP5_9STRA</name>
<dbReference type="SMART" id="SM01114">
    <property type="entry name" value="CXC"/>
    <property type="match status" value="1"/>
</dbReference>
<organism evidence="3 4">
    <name type="scientific">Peronospora matthiolae</name>
    <dbReference type="NCBI Taxonomy" id="2874970"/>
    <lineage>
        <taxon>Eukaryota</taxon>
        <taxon>Sar</taxon>
        <taxon>Stramenopiles</taxon>
        <taxon>Oomycota</taxon>
        <taxon>Peronosporomycetes</taxon>
        <taxon>Peronosporales</taxon>
        <taxon>Peronosporaceae</taxon>
        <taxon>Peronospora</taxon>
    </lineage>
</organism>
<feature type="compositionally biased region" description="Basic and acidic residues" evidence="1">
    <location>
        <begin position="595"/>
        <end position="607"/>
    </location>
</feature>
<accession>A0AAV1UXP5</accession>
<evidence type="ECO:0000256" key="1">
    <source>
        <dbReference type="SAM" id="MobiDB-lite"/>
    </source>
</evidence>
<proteinExistence type="predicted"/>
<dbReference type="Proteomes" id="UP001162060">
    <property type="component" value="Unassembled WGS sequence"/>
</dbReference>
<dbReference type="InterPro" id="IPR033467">
    <property type="entry name" value="Tesmin/TSO1-like_CXC"/>
</dbReference>
<dbReference type="EMBL" id="CAKLBY020000228">
    <property type="protein sequence ID" value="CAK7937889.1"/>
    <property type="molecule type" value="Genomic_DNA"/>
</dbReference>